<keyword evidence="1" id="KW-0479">Metal-binding</keyword>
<evidence type="ECO:0000256" key="1">
    <source>
        <dbReference type="PROSITE-ProRule" id="PRU00047"/>
    </source>
</evidence>
<feature type="region of interest" description="Disordered" evidence="2">
    <location>
        <begin position="1"/>
        <end position="109"/>
    </location>
</feature>
<sequence length="763" mass="84066">MSMPPGASPGDAKLASSGRPSYLYNMMSTTKRTDVTATGASETPEPAVGGGSPKRSSSTSQIPDERVSTMALSAGTATAETVVSTGTQRTGKGHPTSPLPPPEPSNPRRVLVRTCPKPDPCLRTNSSPAANKVQMAQPTDGNLTEMSEERLSEMFEAAENTEKEWFDRIGRRLNTALEAVREANNVAKLVQTALAEAIIAFSQAKSARKQRQNAKEGNTILANEFSSLRDEVGELSKVVRQLVDKKPTDRRDKSNEPINHDRQTGTWTEVVKRNQKVKPAPIGKSDSRAPPTKSTTARPRVRTRPSAILVTVGAEDFPELSKKIRGGAKSGGLLIEVRGNQTQIEAVRAEVAKSAGPGNEVRTLQQRALVEVRDLDQWTSSNEVLDEVCRSTCADQAAVKVISLRKRFGDSQMALVSLPLSDSRVLVSSGRLRIGMISCRVRMAEPKRRCFRCLAYGHSSKDCDGPDRSKWCKRCGSQSHFAKDCNAAVSEAKAFGKLLEKESVAISSANASRIADPSSRSRESQALALHTLKEKEADVLCISEPNSIPDHPGWIGSTGIAWAELETLRVYSCYISLNCKSEEFDDFLEKLHSSAREATSDYGALGVRDRRGEALLDMAESLNLVILNDGRTPTFPRGNSFLDLTFTTPGIIRKLETWEVLEEETMRRSGWSWRKLDADKLDSFVLETRVPQTLCAETSSLELSELLINAFNCCMPKAKKCMRLRRKLRRSRARHEDCATNVEEYRLLKRNLKTEIKKSKDNS</sequence>
<dbReference type="EMBL" id="VUJU01006896">
    <property type="protein sequence ID" value="KAF0747278.1"/>
    <property type="molecule type" value="Genomic_DNA"/>
</dbReference>
<feature type="domain" description="CCHC-type" evidence="3">
    <location>
        <begin position="448"/>
        <end position="463"/>
    </location>
</feature>
<dbReference type="GO" id="GO:0008270">
    <property type="term" value="F:zinc ion binding"/>
    <property type="evidence" value="ECO:0007669"/>
    <property type="project" value="UniProtKB-KW"/>
</dbReference>
<keyword evidence="1" id="KW-0862">Zinc</keyword>
<organism evidence="4 5">
    <name type="scientific">Aphis craccivora</name>
    <name type="common">Cowpea aphid</name>
    <dbReference type="NCBI Taxonomy" id="307492"/>
    <lineage>
        <taxon>Eukaryota</taxon>
        <taxon>Metazoa</taxon>
        <taxon>Ecdysozoa</taxon>
        <taxon>Arthropoda</taxon>
        <taxon>Hexapoda</taxon>
        <taxon>Insecta</taxon>
        <taxon>Pterygota</taxon>
        <taxon>Neoptera</taxon>
        <taxon>Paraneoptera</taxon>
        <taxon>Hemiptera</taxon>
        <taxon>Sternorrhyncha</taxon>
        <taxon>Aphidomorpha</taxon>
        <taxon>Aphidoidea</taxon>
        <taxon>Aphididae</taxon>
        <taxon>Aphidini</taxon>
        <taxon>Aphis</taxon>
        <taxon>Aphis</taxon>
    </lineage>
</organism>
<name>A0A6G0Y1G6_APHCR</name>
<dbReference type="InterPro" id="IPR036875">
    <property type="entry name" value="Znf_CCHC_sf"/>
</dbReference>
<dbReference type="InterPro" id="IPR036691">
    <property type="entry name" value="Endo/exonu/phosph_ase_sf"/>
</dbReference>
<keyword evidence="5" id="KW-1185">Reference proteome</keyword>
<feature type="domain" description="CCHC-type" evidence="3">
    <location>
        <begin position="472"/>
        <end position="485"/>
    </location>
</feature>
<reference evidence="4 5" key="1">
    <citation type="submission" date="2019-08" db="EMBL/GenBank/DDBJ databases">
        <title>Whole genome of Aphis craccivora.</title>
        <authorList>
            <person name="Voronova N.V."/>
            <person name="Shulinski R.S."/>
            <person name="Bandarenka Y.V."/>
            <person name="Zhorov D.G."/>
            <person name="Warner D."/>
        </authorList>
    </citation>
    <scope>NUCLEOTIDE SEQUENCE [LARGE SCALE GENOMIC DNA]</scope>
    <source>
        <strain evidence="4">180601</strain>
        <tissue evidence="4">Whole Body</tissue>
    </source>
</reference>
<accession>A0A6G0Y1G6</accession>
<dbReference type="InterPro" id="IPR001878">
    <property type="entry name" value="Znf_CCHC"/>
</dbReference>
<feature type="region of interest" description="Disordered" evidence="2">
    <location>
        <begin position="243"/>
        <end position="300"/>
    </location>
</feature>
<protein>
    <submittedName>
        <fullName evidence="4">CCHC-type domain-containing protein</fullName>
    </submittedName>
</protein>
<feature type="compositionally biased region" description="Polar residues" evidence="2">
    <location>
        <begin position="26"/>
        <end position="41"/>
    </location>
</feature>
<dbReference type="Gene3D" id="3.60.10.10">
    <property type="entry name" value="Endonuclease/exonuclease/phosphatase"/>
    <property type="match status" value="1"/>
</dbReference>
<feature type="compositionally biased region" description="Basic and acidic residues" evidence="2">
    <location>
        <begin position="243"/>
        <end position="263"/>
    </location>
</feature>
<evidence type="ECO:0000313" key="4">
    <source>
        <dbReference type="EMBL" id="KAF0747278.1"/>
    </source>
</evidence>
<evidence type="ECO:0000313" key="5">
    <source>
        <dbReference type="Proteomes" id="UP000478052"/>
    </source>
</evidence>
<dbReference type="AlphaFoldDB" id="A0A6G0Y1G6"/>
<dbReference type="PROSITE" id="PS50158">
    <property type="entry name" value="ZF_CCHC"/>
    <property type="match status" value="2"/>
</dbReference>
<dbReference type="Gene3D" id="4.10.60.10">
    <property type="entry name" value="Zinc finger, CCHC-type"/>
    <property type="match status" value="1"/>
</dbReference>
<feature type="compositionally biased region" description="Polar residues" evidence="2">
    <location>
        <begin position="75"/>
        <end position="90"/>
    </location>
</feature>
<dbReference type="Proteomes" id="UP000478052">
    <property type="component" value="Unassembled WGS sequence"/>
</dbReference>
<dbReference type="SUPFAM" id="SSF56219">
    <property type="entry name" value="DNase I-like"/>
    <property type="match status" value="1"/>
</dbReference>
<dbReference type="GO" id="GO:0003676">
    <property type="term" value="F:nucleic acid binding"/>
    <property type="evidence" value="ECO:0007669"/>
    <property type="project" value="InterPro"/>
</dbReference>
<keyword evidence="1" id="KW-0863">Zinc-finger</keyword>
<proteinExistence type="predicted"/>
<dbReference type="OrthoDB" id="6615185at2759"/>
<evidence type="ECO:0000256" key="2">
    <source>
        <dbReference type="SAM" id="MobiDB-lite"/>
    </source>
</evidence>
<dbReference type="SUPFAM" id="SSF57756">
    <property type="entry name" value="Retrovirus zinc finger-like domains"/>
    <property type="match status" value="1"/>
</dbReference>
<comment type="caution">
    <text evidence="4">The sequence shown here is derived from an EMBL/GenBank/DDBJ whole genome shotgun (WGS) entry which is preliminary data.</text>
</comment>
<evidence type="ECO:0000259" key="3">
    <source>
        <dbReference type="PROSITE" id="PS50158"/>
    </source>
</evidence>
<gene>
    <name evidence="4" type="ORF">FWK35_00018113</name>
</gene>
<dbReference type="SMART" id="SM00343">
    <property type="entry name" value="ZnF_C2HC"/>
    <property type="match status" value="2"/>
</dbReference>